<feature type="domain" description="Lipid/polyisoprenoid-binding YceI-like" evidence="2">
    <location>
        <begin position="75"/>
        <end position="193"/>
    </location>
</feature>
<evidence type="ECO:0000259" key="2">
    <source>
        <dbReference type="Pfam" id="PF04264"/>
    </source>
</evidence>
<dbReference type="OrthoDB" id="1121590at2"/>
<dbReference type="KEGG" id="pbt:ING2E5B_1481"/>
<dbReference type="HOGENOM" id="CLU_108463_1_0_10"/>
<gene>
    <name evidence="3" type="ORF">ING2E5B_1481</name>
</gene>
<dbReference type="Gene3D" id="2.40.128.110">
    <property type="entry name" value="Lipid/polyisoprenoid-binding, YceI-like"/>
    <property type="match status" value="1"/>
</dbReference>
<evidence type="ECO:0000313" key="4">
    <source>
        <dbReference type="Proteomes" id="UP000032417"/>
    </source>
</evidence>
<evidence type="ECO:0000256" key="1">
    <source>
        <dbReference type="SAM" id="SignalP"/>
    </source>
</evidence>
<dbReference type="SUPFAM" id="SSF101874">
    <property type="entry name" value="YceI-like"/>
    <property type="match status" value="1"/>
</dbReference>
<feature type="signal peptide" evidence="1">
    <location>
        <begin position="1"/>
        <end position="20"/>
    </location>
</feature>
<accession>A0A098BZY8</accession>
<sequence>MKQFISIFTICYLLSLTLNAQLNSYPVTVDVKDKSVLSIHGKSNVVDFTFDQPSKEFIDNKLYVVASWKNDKIYLSESNLEIPVKSFNSSNKMALRDFNKLVKSDQYPKMLIKLDHIELADRSSTSAVGNAVIDVTITDVTKRYIFPVTTGKNGNNFTFDITKEINIRDFNLTPPVHMMGMIKVDELITINLFMECDILPLDQAELTK</sequence>
<feature type="chain" id="PRO_5001932986" description="Lipid/polyisoprenoid-binding YceI-like domain-containing protein" evidence="1">
    <location>
        <begin position="21"/>
        <end position="208"/>
    </location>
</feature>
<organism evidence="3 4">
    <name type="scientific">Fermentimonas caenicola</name>
    <dbReference type="NCBI Taxonomy" id="1562970"/>
    <lineage>
        <taxon>Bacteria</taxon>
        <taxon>Pseudomonadati</taxon>
        <taxon>Bacteroidota</taxon>
        <taxon>Bacteroidia</taxon>
        <taxon>Bacteroidales</taxon>
        <taxon>Dysgonomonadaceae</taxon>
        <taxon>Fermentimonas</taxon>
    </lineage>
</organism>
<evidence type="ECO:0000313" key="3">
    <source>
        <dbReference type="EMBL" id="CEA16229.1"/>
    </source>
</evidence>
<dbReference type="InterPro" id="IPR036761">
    <property type="entry name" value="TTHA0802/YceI-like_sf"/>
</dbReference>
<keyword evidence="4" id="KW-1185">Reference proteome</keyword>
<dbReference type="Pfam" id="PF04264">
    <property type="entry name" value="YceI"/>
    <property type="match status" value="1"/>
</dbReference>
<dbReference type="STRING" id="1562970.ING2E5B_1481"/>
<dbReference type="InterPro" id="IPR007372">
    <property type="entry name" value="Lipid/polyisoprenoid-bd_YceI"/>
</dbReference>
<protein>
    <recommendedName>
        <fullName evidence="2">Lipid/polyisoprenoid-binding YceI-like domain-containing protein</fullName>
    </recommendedName>
</protein>
<proteinExistence type="predicted"/>
<dbReference type="AlphaFoldDB" id="A0A098BZY8"/>
<dbReference type="EMBL" id="LN515532">
    <property type="protein sequence ID" value="CEA16229.1"/>
    <property type="molecule type" value="Genomic_DNA"/>
</dbReference>
<keyword evidence="1" id="KW-0732">Signal</keyword>
<reference evidence="3 4" key="1">
    <citation type="submission" date="2014-08" db="EMBL/GenBank/DDBJ databases">
        <authorList>
            <person name="Wibberg D."/>
        </authorList>
    </citation>
    <scope>NUCLEOTIDE SEQUENCE [LARGE SCALE GENOMIC DNA]</scope>
    <source>
        <strain evidence="4">ING2-E5B</strain>
    </source>
</reference>
<dbReference type="Proteomes" id="UP000032417">
    <property type="component" value="Chromosome 1"/>
</dbReference>
<name>A0A098BZY8_9BACT</name>